<evidence type="ECO:0000313" key="9">
    <source>
        <dbReference type="EMBL" id="MDC3980676.1"/>
    </source>
</evidence>
<protein>
    <submittedName>
        <fullName evidence="9">Acyl-CoA dehydrogenase family protein</fullName>
    </submittedName>
</protein>
<dbReference type="FunFam" id="1.20.140.10:FF:000004">
    <property type="entry name" value="Acyl-CoA dehydrogenase FadE25"/>
    <property type="match status" value="1"/>
</dbReference>
<proteinExistence type="inferred from homology"/>
<sequence length="382" mass="41657">MKIALSEAQELARRTFQRFAKEEVAPHAELVDREERIPRSVVEALAREGYLASGLPEEFGGRHADPIVRGLMHEALGYESASIQGLVNVHHMATSALARWGTAAQKQAWLPRFTRGELLAAFALTEPNVGSDALVETTAEVDGDDYLLTGTKQWITCGAIADVFVLFARVGDAPTAFLVPANAEGFSRTPIQGILGCRGYMLARLVLDRCRVPKAHRIGTQGFGISHVMSAGLDNGRYNLAWSCVGQAQACLDASLAYTDQRKQFGAPLKDFQLIQRLLTRMIVGVQSARMLCWRAGHARAERLHTASYEAMIAKYQASTVLNEVANQALQIHGANGCGSEYPIQRYLRDARIMEIIEGSTQMLEIMIAKLGSADAAASRSA</sequence>
<evidence type="ECO:0000256" key="4">
    <source>
        <dbReference type="ARBA" id="ARBA00022827"/>
    </source>
</evidence>
<dbReference type="PANTHER" id="PTHR43884">
    <property type="entry name" value="ACYL-COA DEHYDROGENASE"/>
    <property type="match status" value="1"/>
</dbReference>
<comment type="caution">
    <text evidence="9">The sequence shown here is derived from an EMBL/GenBank/DDBJ whole genome shotgun (WGS) entry which is preliminary data.</text>
</comment>
<dbReference type="InterPro" id="IPR013786">
    <property type="entry name" value="AcylCoA_DH/ox_N"/>
</dbReference>
<evidence type="ECO:0000313" key="10">
    <source>
        <dbReference type="Proteomes" id="UP001151081"/>
    </source>
</evidence>
<dbReference type="InterPro" id="IPR009075">
    <property type="entry name" value="AcylCo_DH/oxidase_C"/>
</dbReference>
<dbReference type="GO" id="GO:0003995">
    <property type="term" value="F:acyl-CoA dehydrogenase activity"/>
    <property type="evidence" value="ECO:0007669"/>
    <property type="project" value="TreeGrafter"/>
</dbReference>
<dbReference type="Gene3D" id="2.40.110.10">
    <property type="entry name" value="Butyryl-CoA Dehydrogenase, subunit A, domain 2"/>
    <property type="match status" value="1"/>
</dbReference>
<evidence type="ECO:0000259" key="7">
    <source>
        <dbReference type="Pfam" id="PF02770"/>
    </source>
</evidence>
<dbReference type="EMBL" id="JAGTJJ010000003">
    <property type="protein sequence ID" value="MDC3980676.1"/>
    <property type="molecule type" value="Genomic_DNA"/>
</dbReference>
<dbReference type="PANTHER" id="PTHR43884:SF12">
    <property type="entry name" value="ISOVALERYL-COA DEHYDROGENASE, MITOCHONDRIAL-RELATED"/>
    <property type="match status" value="1"/>
</dbReference>
<keyword evidence="10" id="KW-1185">Reference proteome</keyword>
<keyword evidence="3 5" id="KW-0285">Flavoprotein</keyword>
<evidence type="ECO:0000256" key="5">
    <source>
        <dbReference type="RuleBase" id="RU362125"/>
    </source>
</evidence>
<accession>A0A9X4AQS8</accession>
<evidence type="ECO:0000256" key="2">
    <source>
        <dbReference type="ARBA" id="ARBA00009347"/>
    </source>
</evidence>
<evidence type="ECO:0000256" key="3">
    <source>
        <dbReference type="ARBA" id="ARBA00022630"/>
    </source>
</evidence>
<keyword evidence="4 5" id="KW-0274">FAD</keyword>
<feature type="domain" description="Acyl-CoA dehydrogenase/oxidase N-terminal" evidence="8">
    <location>
        <begin position="6"/>
        <end position="117"/>
    </location>
</feature>
<dbReference type="PIRSF" id="PIRSF016578">
    <property type="entry name" value="HsaA"/>
    <property type="match status" value="1"/>
</dbReference>
<comment type="similarity">
    <text evidence="2 5">Belongs to the acyl-CoA dehydrogenase family.</text>
</comment>
<dbReference type="Gene3D" id="1.10.540.10">
    <property type="entry name" value="Acyl-CoA dehydrogenase/oxidase, N-terminal domain"/>
    <property type="match status" value="1"/>
</dbReference>
<dbReference type="Pfam" id="PF02771">
    <property type="entry name" value="Acyl-CoA_dh_N"/>
    <property type="match status" value="1"/>
</dbReference>
<comment type="cofactor">
    <cofactor evidence="1 5">
        <name>FAD</name>
        <dbReference type="ChEBI" id="CHEBI:57692"/>
    </cofactor>
</comment>
<dbReference type="GO" id="GO:0050660">
    <property type="term" value="F:flavin adenine dinucleotide binding"/>
    <property type="evidence" value="ECO:0007669"/>
    <property type="project" value="InterPro"/>
</dbReference>
<name>A0A9X4AQS8_9BACT</name>
<organism evidence="9 10">
    <name type="scientific">Polyangium jinanense</name>
    <dbReference type="NCBI Taxonomy" id="2829994"/>
    <lineage>
        <taxon>Bacteria</taxon>
        <taxon>Pseudomonadati</taxon>
        <taxon>Myxococcota</taxon>
        <taxon>Polyangia</taxon>
        <taxon>Polyangiales</taxon>
        <taxon>Polyangiaceae</taxon>
        <taxon>Polyangium</taxon>
    </lineage>
</organism>
<dbReference type="Pfam" id="PF02770">
    <property type="entry name" value="Acyl-CoA_dh_M"/>
    <property type="match status" value="1"/>
</dbReference>
<evidence type="ECO:0000259" key="8">
    <source>
        <dbReference type="Pfam" id="PF02771"/>
    </source>
</evidence>
<dbReference type="InterPro" id="IPR036250">
    <property type="entry name" value="AcylCo_DH-like_C"/>
</dbReference>
<dbReference type="InterPro" id="IPR046373">
    <property type="entry name" value="Acyl-CoA_Oxase/DH_mid-dom_sf"/>
</dbReference>
<evidence type="ECO:0000259" key="6">
    <source>
        <dbReference type="Pfam" id="PF00441"/>
    </source>
</evidence>
<dbReference type="Proteomes" id="UP001151081">
    <property type="component" value="Unassembled WGS sequence"/>
</dbReference>
<dbReference type="InterPro" id="IPR006091">
    <property type="entry name" value="Acyl-CoA_Oxase/DH_mid-dom"/>
</dbReference>
<dbReference type="InterPro" id="IPR009100">
    <property type="entry name" value="AcylCoA_DH/oxidase_NM_dom_sf"/>
</dbReference>
<dbReference type="InterPro" id="IPR037069">
    <property type="entry name" value="AcylCoA_DH/ox_N_sf"/>
</dbReference>
<dbReference type="Gene3D" id="1.20.140.10">
    <property type="entry name" value="Butyryl-CoA Dehydrogenase, subunit A, domain 3"/>
    <property type="match status" value="1"/>
</dbReference>
<dbReference type="RefSeq" id="WP_272419278.1">
    <property type="nucleotide sequence ID" value="NZ_JAGTJJ010000003.1"/>
</dbReference>
<dbReference type="AlphaFoldDB" id="A0A9X4AQS8"/>
<evidence type="ECO:0000256" key="1">
    <source>
        <dbReference type="ARBA" id="ARBA00001974"/>
    </source>
</evidence>
<feature type="domain" description="Acyl-CoA dehydrogenase/oxidase C-terminal" evidence="6">
    <location>
        <begin position="224"/>
        <end position="370"/>
    </location>
</feature>
<dbReference type="SUPFAM" id="SSF47203">
    <property type="entry name" value="Acyl-CoA dehydrogenase C-terminal domain-like"/>
    <property type="match status" value="1"/>
</dbReference>
<reference evidence="9 10" key="1">
    <citation type="submission" date="2021-04" db="EMBL/GenBank/DDBJ databases">
        <title>Genome analysis of Polyangium sp.</title>
        <authorList>
            <person name="Li Y."/>
            <person name="Wang J."/>
        </authorList>
    </citation>
    <scope>NUCLEOTIDE SEQUENCE [LARGE SCALE GENOMIC DNA]</scope>
    <source>
        <strain evidence="9 10">SDU14</strain>
    </source>
</reference>
<dbReference type="SUPFAM" id="SSF56645">
    <property type="entry name" value="Acyl-CoA dehydrogenase NM domain-like"/>
    <property type="match status" value="1"/>
</dbReference>
<dbReference type="Pfam" id="PF00441">
    <property type="entry name" value="Acyl-CoA_dh_1"/>
    <property type="match status" value="1"/>
</dbReference>
<gene>
    <name evidence="9" type="ORF">KEG57_09230</name>
</gene>
<feature type="domain" description="Acyl-CoA oxidase/dehydrogenase middle" evidence="7">
    <location>
        <begin position="121"/>
        <end position="210"/>
    </location>
</feature>
<keyword evidence="5" id="KW-0560">Oxidoreductase</keyword>